<feature type="compositionally biased region" description="Basic and acidic residues" evidence="1">
    <location>
        <begin position="272"/>
        <end position="289"/>
    </location>
</feature>
<gene>
    <name evidence="3" type="ORF">TCIL3000_0_16190</name>
</gene>
<evidence type="ECO:0000256" key="2">
    <source>
        <dbReference type="SAM" id="SignalP"/>
    </source>
</evidence>
<feature type="chain" id="PRO_5003389137" evidence="2">
    <location>
        <begin position="20"/>
        <end position="341"/>
    </location>
</feature>
<evidence type="ECO:0000313" key="3">
    <source>
        <dbReference type="EMBL" id="CCD16713.1"/>
    </source>
</evidence>
<keyword evidence="2" id="KW-0732">Signal</keyword>
<evidence type="ECO:0000256" key="1">
    <source>
        <dbReference type="SAM" id="MobiDB-lite"/>
    </source>
</evidence>
<comment type="caution">
    <text evidence="3">The sequence shown here is derived from an EMBL/GenBank/DDBJ whole genome shotgun (WGS) entry which is preliminary data.</text>
</comment>
<accession>F9WHC1</accession>
<reference evidence="3 4" key="2">
    <citation type="journal article" date="2012" name="Proc. Natl. Acad. Sci. U.S.A.">
        <title>Antigenic diversity is generated by distinct evolutionary mechanisms in African trypanosome species.</title>
        <authorList>
            <person name="Jackson A.P."/>
            <person name="Berry A."/>
            <person name="Aslett M."/>
            <person name="Allison H.C."/>
            <person name="Burton P."/>
            <person name="Vavrova-Anderson J."/>
            <person name="Brown R."/>
            <person name="Browne H."/>
            <person name="Corton N."/>
            <person name="Hauser H."/>
            <person name="Gamble J."/>
            <person name="Gilderthorp R."/>
            <person name="Marcello L."/>
            <person name="McQuillan J."/>
            <person name="Otto T.D."/>
            <person name="Quail M.A."/>
            <person name="Sanders M.J."/>
            <person name="van Tonder A."/>
            <person name="Ginger M.L."/>
            <person name="Field M.C."/>
            <person name="Barry J.D."/>
            <person name="Hertz-Fowler C."/>
            <person name="Berriman M."/>
        </authorList>
    </citation>
    <scope>NUCLEOTIDE SEQUENCE [LARGE SCALE GENOMIC DNA]</scope>
    <source>
        <strain evidence="3 4">IL3000</strain>
    </source>
</reference>
<name>F9WHC1_TRYCI</name>
<dbReference type="EMBL" id="CAEQ01002411">
    <property type="protein sequence ID" value="CCD16713.1"/>
    <property type="molecule type" value="Genomic_DNA"/>
</dbReference>
<dbReference type="Proteomes" id="UP000000702">
    <property type="component" value="Unassembled WGS sequence"/>
</dbReference>
<evidence type="ECO:0000313" key="4">
    <source>
        <dbReference type="Proteomes" id="UP000000702"/>
    </source>
</evidence>
<feature type="region of interest" description="Disordered" evidence="1">
    <location>
        <begin position="272"/>
        <end position="308"/>
    </location>
</feature>
<sequence length="341" mass="38484">MMMRIQFCIVVIIFVGIAAEKNHNEHEHARLCSVLGAAVDKWRDIRTRDPTDTLRKALGRTIFGNESGGELTDLEGTLPKEYNGVEGISGSRSSWCGGPHEETNWQHQWRWSGHSAPHDMACLCTVGEEAWPVNKSATTTDNDKLCGQGRSALGADDSKGWGYTEHEGNRHVEATWKAIVTPCLLESGKKDDLKKALEVFIDNLNHTYDKEYRDMYRLGEGKYSSTHYAACTGSSSLGVCVMYYTSFPPEPWWRQLQEAILEDEQIQKRLAEEEKKRKQQDKTEKEDSAQKAALTSGTQTNNQTEQHRNANLTEKLRKLNLTSGTPISMPSSWLLRAVFLF</sequence>
<proteinExistence type="predicted"/>
<feature type="signal peptide" evidence="2">
    <location>
        <begin position="1"/>
        <end position="19"/>
    </location>
</feature>
<protein>
    <submittedName>
        <fullName evidence="3">Variant surface glycoprotein</fullName>
    </submittedName>
</protein>
<organism evidence="3 4">
    <name type="scientific">Trypanosoma congolense (strain IL3000)</name>
    <dbReference type="NCBI Taxonomy" id="1068625"/>
    <lineage>
        <taxon>Eukaryota</taxon>
        <taxon>Discoba</taxon>
        <taxon>Euglenozoa</taxon>
        <taxon>Kinetoplastea</taxon>
        <taxon>Metakinetoplastina</taxon>
        <taxon>Trypanosomatida</taxon>
        <taxon>Trypanosomatidae</taxon>
        <taxon>Trypanosoma</taxon>
        <taxon>Nannomonas</taxon>
    </lineage>
</organism>
<dbReference type="AlphaFoldDB" id="F9WHC1"/>
<feature type="compositionally biased region" description="Polar residues" evidence="1">
    <location>
        <begin position="293"/>
        <end position="308"/>
    </location>
</feature>
<dbReference type="VEuPathDB" id="TriTrypDB:TcIL3000_0_16190"/>
<keyword evidence="4" id="KW-1185">Reference proteome</keyword>
<reference evidence="4" key="1">
    <citation type="submission" date="2011-07" db="EMBL/GenBank/DDBJ databases">
        <title>Divergent evolution of antigenic variation in African trypanosomes.</title>
        <authorList>
            <person name="Jackson A.P."/>
            <person name="Berry A."/>
            <person name="Allison H.C."/>
            <person name="Burton P."/>
            <person name="Anderson J."/>
            <person name="Aslett M."/>
            <person name="Brown R."/>
            <person name="Corton N."/>
            <person name="Harris D."/>
            <person name="Hauser H."/>
            <person name="Gamble J."/>
            <person name="Gilderthorp R."/>
            <person name="McQuillan J."/>
            <person name="Quail M.A."/>
            <person name="Sanders M."/>
            <person name="Van Tonder A."/>
            <person name="Ginger M.L."/>
            <person name="Donelson J.E."/>
            <person name="Field M.C."/>
            <person name="Barry J.D."/>
            <person name="Berriman M."/>
            <person name="Hertz-Fowler C."/>
        </authorList>
    </citation>
    <scope>NUCLEOTIDE SEQUENCE [LARGE SCALE GENOMIC DNA]</scope>
    <source>
        <strain evidence="4">IL3000</strain>
    </source>
</reference>